<organism evidence="1">
    <name type="scientific">Arundo donax</name>
    <name type="common">Giant reed</name>
    <name type="synonym">Donax arundinaceus</name>
    <dbReference type="NCBI Taxonomy" id="35708"/>
    <lineage>
        <taxon>Eukaryota</taxon>
        <taxon>Viridiplantae</taxon>
        <taxon>Streptophyta</taxon>
        <taxon>Embryophyta</taxon>
        <taxon>Tracheophyta</taxon>
        <taxon>Spermatophyta</taxon>
        <taxon>Magnoliopsida</taxon>
        <taxon>Liliopsida</taxon>
        <taxon>Poales</taxon>
        <taxon>Poaceae</taxon>
        <taxon>PACMAD clade</taxon>
        <taxon>Arundinoideae</taxon>
        <taxon>Arundineae</taxon>
        <taxon>Arundo</taxon>
    </lineage>
</organism>
<sequence length="17" mass="2121">MKKIWTYEYRCLVSNSV</sequence>
<accession>A0A0A9BRV1</accession>
<reference evidence="1" key="1">
    <citation type="submission" date="2014-09" db="EMBL/GenBank/DDBJ databases">
        <authorList>
            <person name="Magalhaes I.L.F."/>
            <person name="Oliveira U."/>
            <person name="Santos F.R."/>
            <person name="Vidigal T.H.D.A."/>
            <person name="Brescovit A.D."/>
            <person name="Santos A.J."/>
        </authorList>
    </citation>
    <scope>NUCLEOTIDE SEQUENCE</scope>
    <source>
        <tissue evidence="1">Shoot tissue taken approximately 20 cm above the soil surface</tissue>
    </source>
</reference>
<protein>
    <submittedName>
        <fullName evidence="1">Uncharacterized protein</fullName>
    </submittedName>
</protein>
<name>A0A0A9BRV1_ARUDO</name>
<dbReference type="EMBL" id="GBRH01231181">
    <property type="protein sequence ID" value="JAD66714.1"/>
    <property type="molecule type" value="Transcribed_RNA"/>
</dbReference>
<evidence type="ECO:0000313" key="1">
    <source>
        <dbReference type="EMBL" id="JAD66714.1"/>
    </source>
</evidence>
<reference evidence="1" key="2">
    <citation type="journal article" date="2015" name="Data Brief">
        <title>Shoot transcriptome of the giant reed, Arundo donax.</title>
        <authorList>
            <person name="Barrero R.A."/>
            <person name="Guerrero F.D."/>
            <person name="Moolhuijzen P."/>
            <person name="Goolsby J.A."/>
            <person name="Tidwell J."/>
            <person name="Bellgard S.E."/>
            <person name="Bellgard M.I."/>
        </authorList>
    </citation>
    <scope>NUCLEOTIDE SEQUENCE</scope>
    <source>
        <tissue evidence="1">Shoot tissue taken approximately 20 cm above the soil surface</tissue>
    </source>
</reference>
<proteinExistence type="predicted"/>
<dbReference type="AlphaFoldDB" id="A0A0A9BRV1"/>